<dbReference type="InterPro" id="IPR052415">
    <property type="entry name" value="Diphthine_MTase"/>
</dbReference>
<gene>
    <name evidence="4" type="ORF">CANARDRAFT_29040</name>
</gene>
<dbReference type="Gene3D" id="2.130.10.10">
    <property type="entry name" value="YVTN repeat-like/Quinoprotein amine dehydrogenase"/>
    <property type="match status" value="1"/>
</dbReference>
<protein>
    <submittedName>
        <fullName evidence="4">Uncharacterized protein</fullName>
    </submittedName>
</protein>
<evidence type="ECO:0000313" key="5">
    <source>
        <dbReference type="Proteomes" id="UP000094801"/>
    </source>
</evidence>
<keyword evidence="5" id="KW-1185">Reference proteome</keyword>
<keyword evidence="1" id="KW-0853">WD repeat</keyword>
<name>A0A1E4SYD6_9ASCO</name>
<dbReference type="OrthoDB" id="1930760at2759"/>
<dbReference type="AlphaFoldDB" id="A0A1E4SYD6"/>
<organism evidence="4 5">
    <name type="scientific">[Candida] arabinofermentans NRRL YB-2248</name>
    <dbReference type="NCBI Taxonomy" id="983967"/>
    <lineage>
        <taxon>Eukaryota</taxon>
        <taxon>Fungi</taxon>
        <taxon>Dikarya</taxon>
        <taxon>Ascomycota</taxon>
        <taxon>Saccharomycotina</taxon>
        <taxon>Pichiomycetes</taxon>
        <taxon>Pichiales</taxon>
        <taxon>Pichiaceae</taxon>
        <taxon>Ogataea</taxon>
        <taxon>Ogataea/Candida clade</taxon>
    </lineage>
</organism>
<accession>A0A1E4SYD6</accession>
<reference evidence="5" key="1">
    <citation type="submission" date="2016-04" db="EMBL/GenBank/DDBJ databases">
        <title>Comparative genomics of biotechnologically important yeasts.</title>
        <authorList>
            <consortium name="DOE Joint Genome Institute"/>
            <person name="Riley R."/>
            <person name="Haridas S."/>
            <person name="Wolfe K.H."/>
            <person name="Lopes M.R."/>
            <person name="Hittinger C.T."/>
            <person name="Goker M."/>
            <person name="Salamov A."/>
            <person name="Wisecaver J."/>
            <person name="Long T.M."/>
            <person name="Aerts A.L."/>
            <person name="Barry K."/>
            <person name="Choi C."/>
            <person name="Clum A."/>
            <person name="Coughlan A.Y."/>
            <person name="Deshpande S."/>
            <person name="Douglass A.P."/>
            <person name="Hanson S.J."/>
            <person name="Klenk H.-P."/>
            <person name="Labutti K."/>
            <person name="Lapidus A."/>
            <person name="Lindquist E."/>
            <person name="Lipzen A."/>
            <person name="Meier-Kolthoff J.P."/>
            <person name="Ohm R.A."/>
            <person name="Otillar R.P."/>
            <person name="Pangilinan J."/>
            <person name="Peng Y."/>
            <person name="Rokas A."/>
            <person name="Rosa C.A."/>
            <person name="Scheuner C."/>
            <person name="Sibirny A.A."/>
            <person name="Slot J.C."/>
            <person name="Stielow J.B."/>
            <person name="Sun H."/>
            <person name="Kurtzman C.P."/>
            <person name="Blackwell M."/>
            <person name="Grigoriev I.V."/>
            <person name="Jeffries T.W."/>
        </authorList>
    </citation>
    <scope>NUCLEOTIDE SEQUENCE [LARGE SCALE GENOMIC DNA]</scope>
    <source>
        <strain evidence="5">NRRL YB-2248</strain>
    </source>
</reference>
<sequence>MTDDLKRLDLFKTEKPPCSLRFLPSDINVVLLGTYDLNKDTNTRTGSIEIWKFNESKFMKLHTKILNDGAILDLKFDPFDDLKFITCNSIGIITIWKIGLDDYDIELIDNINVFDQDDGEVLITSIEFSTVINGLLTFTGTNGQIGTLNLSNGDKSINVFDTEHDLECWYGTFGCIGGLENVVFSGGDDRKLIGHDLRCQNEIFQTNRIHDAGIVSILTSKGSNKGIGKFLNNGYGLWCGSYDDSLSILDLRVGLNQDLIPGLPPKIIQKLQLGGGVWKLIENPNHDKVLSCNMYDGARILDYSGDEVKVDKYFKGDHESMCYGGDWNDKFIGTCSFYDCIVQIWQP</sequence>
<dbReference type="GO" id="GO:0005737">
    <property type="term" value="C:cytoplasm"/>
    <property type="evidence" value="ECO:0007669"/>
    <property type="project" value="TreeGrafter"/>
</dbReference>
<dbReference type="STRING" id="983967.A0A1E4SYD6"/>
<proteinExistence type="predicted"/>
<dbReference type="GO" id="GO:0017183">
    <property type="term" value="P:protein histidyl modification to diphthamide"/>
    <property type="evidence" value="ECO:0007669"/>
    <property type="project" value="TreeGrafter"/>
</dbReference>
<dbReference type="PANTHER" id="PTHR46042">
    <property type="entry name" value="DIPHTHINE METHYLTRANSFERASE"/>
    <property type="match status" value="1"/>
</dbReference>
<dbReference type="GO" id="GO:0061685">
    <property type="term" value="F:diphthine methylesterase activity"/>
    <property type="evidence" value="ECO:0007669"/>
    <property type="project" value="TreeGrafter"/>
</dbReference>
<evidence type="ECO:0000256" key="3">
    <source>
        <dbReference type="ARBA" id="ARBA00043952"/>
    </source>
</evidence>
<dbReference type="SUPFAM" id="SSF101908">
    <property type="entry name" value="Putative isomerase YbhE"/>
    <property type="match status" value="1"/>
</dbReference>
<comment type="pathway">
    <text evidence="3">Protein modification.</text>
</comment>
<evidence type="ECO:0000256" key="2">
    <source>
        <dbReference type="ARBA" id="ARBA00022737"/>
    </source>
</evidence>
<dbReference type="InterPro" id="IPR015943">
    <property type="entry name" value="WD40/YVTN_repeat-like_dom_sf"/>
</dbReference>
<dbReference type="Proteomes" id="UP000094801">
    <property type="component" value="Unassembled WGS sequence"/>
</dbReference>
<dbReference type="PANTHER" id="PTHR46042:SF1">
    <property type="entry name" value="DIPHTHINE METHYLTRANSFERASE"/>
    <property type="match status" value="1"/>
</dbReference>
<evidence type="ECO:0000256" key="1">
    <source>
        <dbReference type="ARBA" id="ARBA00022574"/>
    </source>
</evidence>
<keyword evidence="2" id="KW-0677">Repeat</keyword>
<evidence type="ECO:0000313" key="4">
    <source>
        <dbReference type="EMBL" id="ODV84494.1"/>
    </source>
</evidence>
<dbReference type="EMBL" id="KV453856">
    <property type="protein sequence ID" value="ODV84494.1"/>
    <property type="molecule type" value="Genomic_DNA"/>
</dbReference>